<dbReference type="EMBL" id="CP162599">
    <property type="protein sequence ID" value="XDK33945.1"/>
    <property type="molecule type" value="Genomic_DNA"/>
</dbReference>
<dbReference type="InterPro" id="IPR003812">
    <property type="entry name" value="Fido"/>
</dbReference>
<reference evidence="2" key="1">
    <citation type="submission" date="2024-07" db="EMBL/GenBank/DDBJ databases">
        <title>Halotolerant mesophilic bacterium Ornithinibacillus sp. 4-3, sp. nov., isolated from soil.</title>
        <authorList>
            <person name="Sidarenka A.V."/>
            <person name="Guliayeva D.E."/>
            <person name="Leanovich S.I."/>
            <person name="Hileuskaya K.S."/>
            <person name="Akhremchuk A.E."/>
            <person name="Sikolenko M.A."/>
            <person name="Valentovich L.N."/>
        </authorList>
    </citation>
    <scope>NUCLEOTIDE SEQUENCE</scope>
    <source>
        <strain evidence="2">4-3</strain>
    </source>
</reference>
<dbReference type="SUPFAM" id="SSF140931">
    <property type="entry name" value="Fic-like"/>
    <property type="match status" value="1"/>
</dbReference>
<dbReference type="InterPro" id="IPR053737">
    <property type="entry name" value="Type_II_TA_Toxin"/>
</dbReference>
<dbReference type="AlphaFoldDB" id="A0AB39HTT3"/>
<dbReference type="RefSeq" id="WP_368654623.1">
    <property type="nucleotide sequence ID" value="NZ_CP162599.1"/>
</dbReference>
<dbReference type="GO" id="GO:0016301">
    <property type="term" value="F:kinase activity"/>
    <property type="evidence" value="ECO:0007669"/>
    <property type="project" value="InterPro"/>
</dbReference>
<dbReference type="InterPro" id="IPR036597">
    <property type="entry name" value="Fido-like_dom_sf"/>
</dbReference>
<organism evidence="2">
    <name type="scientific">Ornithinibacillus sp. 4-3</name>
    <dbReference type="NCBI Taxonomy" id="3231488"/>
    <lineage>
        <taxon>Bacteria</taxon>
        <taxon>Bacillati</taxon>
        <taxon>Bacillota</taxon>
        <taxon>Bacilli</taxon>
        <taxon>Bacillales</taxon>
        <taxon>Bacillaceae</taxon>
        <taxon>Ornithinibacillus</taxon>
    </lineage>
</organism>
<evidence type="ECO:0000313" key="2">
    <source>
        <dbReference type="EMBL" id="XDK33945.1"/>
    </source>
</evidence>
<dbReference type="Gene3D" id="1.20.120.1870">
    <property type="entry name" value="Fic/DOC protein, Fido domain"/>
    <property type="match status" value="1"/>
</dbReference>
<protein>
    <submittedName>
        <fullName evidence="2">Type II toxin-antitoxin system death-on-curing family toxin</fullName>
    </submittedName>
</protein>
<feature type="domain" description="Fido" evidence="1">
    <location>
        <begin position="1"/>
        <end position="77"/>
    </location>
</feature>
<proteinExistence type="predicted"/>
<dbReference type="NCBIfam" id="TIGR01550">
    <property type="entry name" value="DOC_P1"/>
    <property type="match status" value="1"/>
</dbReference>
<evidence type="ECO:0000259" key="1">
    <source>
        <dbReference type="PROSITE" id="PS51459"/>
    </source>
</evidence>
<gene>
    <name evidence="2" type="ORF">AB4Y30_06225</name>
</gene>
<accession>A0AB39HTT3</accession>
<dbReference type="PROSITE" id="PS51459">
    <property type="entry name" value="FIDO"/>
    <property type="match status" value="1"/>
</dbReference>
<dbReference type="Pfam" id="PF02661">
    <property type="entry name" value="Fic"/>
    <property type="match status" value="1"/>
</dbReference>
<dbReference type="InterPro" id="IPR006440">
    <property type="entry name" value="Doc"/>
</dbReference>
<sequence>MGEEQYPGLFRKAAVYWYRITISHCFSDGNKRVAIISTDLSLRYNGYKIKVDQETLYAYCLRIGDHNTRPTLDKIED</sequence>
<name>A0AB39HTT3_9BACI</name>